<evidence type="ECO:0000313" key="9">
    <source>
        <dbReference type="Proteomes" id="UP001166674"/>
    </source>
</evidence>
<dbReference type="GO" id="GO:0005634">
    <property type="term" value="C:nucleus"/>
    <property type="evidence" value="ECO:0007669"/>
    <property type="project" value="TreeGrafter"/>
</dbReference>
<evidence type="ECO:0000256" key="2">
    <source>
        <dbReference type="ARBA" id="ARBA00022552"/>
    </source>
</evidence>
<keyword evidence="4" id="KW-0547">Nucleotide-binding</keyword>
<keyword evidence="1" id="KW-0690">Ribosome biogenesis</keyword>
<dbReference type="GO" id="GO:0005524">
    <property type="term" value="F:ATP binding"/>
    <property type="evidence" value="ECO:0007669"/>
    <property type="project" value="UniProtKB-KW"/>
</dbReference>
<evidence type="ECO:0000256" key="7">
    <source>
        <dbReference type="SAM" id="MobiDB-lite"/>
    </source>
</evidence>
<dbReference type="Proteomes" id="UP001166674">
    <property type="component" value="Unassembled WGS sequence"/>
</dbReference>
<keyword evidence="9" id="KW-1185">Reference proteome</keyword>
<evidence type="ECO:0000256" key="4">
    <source>
        <dbReference type="ARBA" id="ARBA00022741"/>
    </source>
</evidence>
<proteinExistence type="predicted"/>
<dbReference type="GO" id="GO:0005737">
    <property type="term" value="C:cytoplasm"/>
    <property type="evidence" value="ECO:0007669"/>
    <property type="project" value="TreeGrafter"/>
</dbReference>
<evidence type="ECO:0000256" key="3">
    <source>
        <dbReference type="ARBA" id="ARBA00022679"/>
    </source>
</evidence>
<dbReference type="Gene3D" id="3.40.50.300">
    <property type="entry name" value="P-loop containing nucleotide triphosphate hydrolases"/>
    <property type="match status" value="1"/>
</dbReference>
<keyword evidence="6" id="KW-0067">ATP-binding</keyword>
<dbReference type="PANTHER" id="PTHR12595:SF0">
    <property type="entry name" value="ADENYLATE KINASE ISOENZYME 6"/>
    <property type="match status" value="1"/>
</dbReference>
<dbReference type="AlphaFoldDB" id="A0AA41T159"/>
<evidence type="ECO:0000313" key="8">
    <source>
        <dbReference type="EMBL" id="MBZ3879797.1"/>
    </source>
</evidence>
<sequence>MGKYRTETDRENVREPPAKSQRSGKTRGYGEKKLRDNIQHEIFQVLHEDVIPSYKKEIMHQLPSNKQEELEDNINQTSKSIEQWVK</sequence>
<keyword evidence="3" id="KW-0808">Transferase</keyword>
<keyword evidence="5 8" id="KW-0418">Kinase</keyword>
<dbReference type="GO" id="GO:0016887">
    <property type="term" value="F:ATP hydrolysis activity"/>
    <property type="evidence" value="ECO:0007669"/>
    <property type="project" value="InterPro"/>
</dbReference>
<dbReference type="InterPro" id="IPR027417">
    <property type="entry name" value="P-loop_NTPase"/>
</dbReference>
<dbReference type="GO" id="GO:0006364">
    <property type="term" value="P:rRNA processing"/>
    <property type="evidence" value="ECO:0007669"/>
    <property type="project" value="UniProtKB-KW"/>
</dbReference>
<dbReference type="EMBL" id="JAATJV010370131">
    <property type="protein sequence ID" value="MBZ3879797.1"/>
    <property type="molecule type" value="Genomic_DNA"/>
</dbReference>
<protein>
    <submittedName>
        <fullName evidence="8">Adenylate kinase isoenzyme 6</fullName>
    </submittedName>
</protein>
<evidence type="ECO:0000256" key="5">
    <source>
        <dbReference type="ARBA" id="ARBA00022777"/>
    </source>
</evidence>
<evidence type="ECO:0000256" key="6">
    <source>
        <dbReference type="ARBA" id="ARBA00022840"/>
    </source>
</evidence>
<dbReference type="GO" id="GO:0004017">
    <property type="term" value="F:AMP kinase activity"/>
    <property type="evidence" value="ECO:0007669"/>
    <property type="project" value="InterPro"/>
</dbReference>
<feature type="region of interest" description="Disordered" evidence="7">
    <location>
        <begin position="1"/>
        <end position="34"/>
    </location>
</feature>
<gene>
    <name evidence="8" type="ORF">SUZIE_154735</name>
</gene>
<feature type="compositionally biased region" description="Basic and acidic residues" evidence="7">
    <location>
        <begin position="1"/>
        <end position="17"/>
    </location>
</feature>
<name>A0AA41T159_SCICA</name>
<dbReference type="InterPro" id="IPR020618">
    <property type="entry name" value="Adenyl_kinase_AK6"/>
</dbReference>
<keyword evidence="2" id="KW-0698">rRNA processing</keyword>
<evidence type="ECO:0000256" key="1">
    <source>
        <dbReference type="ARBA" id="ARBA00022517"/>
    </source>
</evidence>
<organism evidence="8 9">
    <name type="scientific">Sciurus carolinensis</name>
    <name type="common">Eastern gray squirrel</name>
    <dbReference type="NCBI Taxonomy" id="30640"/>
    <lineage>
        <taxon>Eukaryota</taxon>
        <taxon>Metazoa</taxon>
        <taxon>Chordata</taxon>
        <taxon>Craniata</taxon>
        <taxon>Vertebrata</taxon>
        <taxon>Euteleostomi</taxon>
        <taxon>Mammalia</taxon>
        <taxon>Eutheria</taxon>
        <taxon>Euarchontoglires</taxon>
        <taxon>Glires</taxon>
        <taxon>Rodentia</taxon>
        <taxon>Sciuromorpha</taxon>
        <taxon>Sciuridae</taxon>
        <taxon>Sciurinae</taxon>
        <taxon>Sciurini</taxon>
        <taxon>Sciurus</taxon>
    </lineage>
</organism>
<comment type="caution">
    <text evidence="8">The sequence shown here is derived from an EMBL/GenBank/DDBJ whole genome shotgun (WGS) entry which is preliminary data.</text>
</comment>
<reference evidence="8" key="1">
    <citation type="submission" date="2020-03" db="EMBL/GenBank/DDBJ databases">
        <title>Studies in the Genomics of Life Span.</title>
        <authorList>
            <person name="Glass D."/>
        </authorList>
    </citation>
    <scope>NUCLEOTIDE SEQUENCE</scope>
    <source>
        <strain evidence="8">SUZIE</strain>
        <tissue evidence="8">Muscle</tissue>
    </source>
</reference>
<accession>A0AA41T159</accession>
<dbReference type="PANTHER" id="PTHR12595">
    <property type="entry name" value="POS9-ACTIVATING FACTOR FAP7-RELATED"/>
    <property type="match status" value="1"/>
</dbReference>